<organism evidence="5 6">
    <name type="scientific">Dreissena polymorpha</name>
    <name type="common">Zebra mussel</name>
    <name type="synonym">Mytilus polymorpha</name>
    <dbReference type="NCBI Taxonomy" id="45954"/>
    <lineage>
        <taxon>Eukaryota</taxon>
        <taxon>Metazoa</taxon>
        <taxon>Spiralia</taxon>
        <taxon>Lophotrochozoa</taxon>
        <taxon>Mollusca</taxon>
        <taxon>Bivalvia</taxon>
        <taxon>Autobranchia</taxon>
        <taxon>Heteroconchia</taxon>
        <taxon>Euheterodonta</taxon>
        <taxon>Imparidentia</taxon>
        <taxon>Neoheterodontei</taxon>
        <taxon>Myida</taxon>
        <taxon>Dreissenoidea</taxon>
        <taxon>Dreissenidae</taxon>
        <taxon>Dreissena</taxon>
    </lineage>
</organism>
<dbReference type="GO" id="GO:0005829">
    <property type="term" value="C:cytosol"/>
    <property type="evidence" value="ECO:0007669"/>
    <property type="project" value="GOC"/>
</dbReference>
<accession>A0A9D4D524</accession>
<evidence type="ECO:0000256" key="2">
    <source>
        <dbReference type="ARBA" id="ARBA00022927"/>
    </source>
</evidence>
<dbReference type="EMBL" id="JAIWYP010000011">
    <property type="protein sequence ID" value="KAH3737418.1"/>
    <property type="molecule type" value="Genomic_DNA"/>
</dbReference>
<keyword evidence="2" id="KW-0653">Protein transport</keyword>
<evidence type="ECO:0000256" key="1">
    <source>
        <dbReference type="ARBA" id="ARBA00022448"/>
    </source>
</evidence>
<dbReference type="GO" id="GO:0006895">
    <property type="term" value="P:Golgi to endosome transport"/>
    <property type="evidence" value="ECO:0007669"/>
    <property type="project" value="InterPro"/>
</dbReference>
<reference evidence="5" key="2">
    <citation type="submission" date="2020-11" db="EMBL/GenBank/DDBJ databases">
        <authorList>
            <person name="McCartney M.A."/>
            <person name="Auch B."/>
            <person name="Kono T."/>
            <person name="Mallez S."/>
            <person name="Becker A."/>
            <person name="Gohl D.M."/>
            <person name="Silverstein K.A.T."/>
            <person name="Koren S."/>
            <person name="Bechman K.B."/>
            <person name="Herman A."/>
            <person name="Abrahante J.E."/>
            <person name="Garbe J."/>
        </authorList>
    </citation>
    <scope>NUCLEOTIDE SEQUENCE</scope>
    <source>
        <strain evidence="5">Duluth1</strain>
        <tissue evidence="5">Whole animal</tissue>
    </source>
</reference>
<dbReference type="InterPro" id="IPR007249">
    <property type="entry name" value="DOP1_N"/>
</dbReference>
<name>A0A9D4D524_DREPO</name>
<reference evidence="5" key="1">
    <citation type="journal article" date="2019" name="bioRxiv">
        <title>The Genome of the Zebra Mussel, Dreissena polymorpha: A Resource for Invasive Species Research.</title>
        <authorList>
            <person name="McCartney M.A."/>
            <person name="Auch B."/>
            <person name="Kono T."/>
            <person name="Mallez S."/>
            <person name="Zhang Y."/>
            <person name="Obille A."/>
            <person name="Becker A."/>
            <person name="Abrahante J.E."/>
            <person name="Garbe J."/>
            <person name="Badalamenti J.P."/>
            <person name="Herman A."/>
            <person name="Mangelson H."/>
            <person name="Liachko I."/>
            <person name="Sullivan S."/>
            <person name="Sone E.D."/>
            <person name="Koren S."/>
            <person name="Silverstein K.A.T."/>
            <person name="Beckman K.B."/>
            <person name="Gohl D.M."/>
        </authorList>
    </citation>
    <scope>NUCLEOTIDE SEQUENCE</scope>
    <source>
        <strain evidence="5">Duluth1</strain>
        <tissue evidence="5">Whole animal</tissue>
    </source>
</reference>
<comment type="caution">
    <text evidence="5">The sequence shown here is derived from an EMBL/GenBank/DDBJ whole genome shotgun (WGS) entry which is preliminary data.</text>
</comment>
<dbReference type="Proteomes" id="UP000828390">
    <property type="component" value="Unassembled WGS sequence"/>
</dbReference>
<dbReference type="InterPro" id="IPR040314">
    <property type="entry name" value="DOP1"/>
</dbReference>
<gene>
    <name evidence="5" type="ORF">DPMN_044011</name>
</gene>
<evidence type="ECO:0000256" key="3">
    <source>
        <dbReference type="ARBA" id="ARBA00046326"/>
    </source>
</evidence>
<evidence type="ECO:0000313" key="6">
    <source>
        <dbReference type="Proteomes" id="UP000828390"/>
    </source>
</evidence>
<protein>
    <recommendedName>
        <fullName evidence="4">DOP1 N-terminal domain-containing protein</fullName>
    </recommendedName>
</protein>
<feature type="domain" description="DOP1 N-terminal" evidence="4">
    <location>
        <begin position="1"/>
        <end position="84"/>
    </location>
</feature>
<sequence length="84" mass="9462">MKALETYDIIFKCIGTDRLAQDLFIYSAGLFPLLSYSAMNVKPVLLLIYEHHFVTLGRRIKPGLNGLLLGLLPGLEEGSEFYDQ</sequence>
<dbReference type="AlphaFoldDB" id="A0A9D4D524"/>
<dbReference type="GO" id="GO:0005802">
    <property type="term" value="C:trans-Golgi network"/>
    <property type="evidence" value="ECO:0007669"/>
    <property type="project" value="TreeGrafter"/>
</dbReference>
<keyword evidence="1" id="KW-0813">Transport</keyword>
<keyword evidence="6" id="KW-1185">Reference proteome</keyword>
<dbReference type="PANTHER" id="PTHR14042:SF24">
    <property type="entry name" value="PROTEIN DOPEY-1 HOMOLOG"/>
    <property type="match status" value="1"/>
</dbReference>
<evidence type="ECO:0000313" key="5">
    <source>
        <dbReference type="EMBL" id="KAH3737418.1"/>
    </source>
</evidence>
<evidence type="ECO:0000259" key="4">
    <source>
        <dbReference type="Pfam" id="PF04118"/>
    </source>
</evidence>
<dbReference type="GO" id="GO:0015031">
    <property type="term" value="P:protein transport"/>
    <property type="evidence" value="ECO:0007669"/>
    <property type="project" value="UniProtKB-KW"/>
</dbReference>
<dbReference type="GO" id="GO:0005768">
    <property type="term" value="C:endosome"/>
    <property type="evidence" value="ECO:0007669"/>
    <property type="project" value="TreeGrafter"/>
</dbReference>
<proteinExistence type="inferred from homology"/>
<dbReference type="PANTHER" id="PTHR14042">
    <property type="entry name" value="DOPEY-RELATED"/>
    <property type="match status" value="1"/>
</dbReference>
<dbReference type="Pfam" id="PF04118">
    <property type="entry name" value="Dopey_N"/>
    <property type="match status" value="1"/>
</dbReference>
<comment type="similarity">
    <text evidence="3">Belongs to the DOP1 family.</text>
</comment>